<proteinExistence type="predicted"/>
<dbReference type="RefSeq" id="WP_068988244.1">
    <property type="nucleotide sequence ID" value="NZ_CP012418.1"/>
</dbReference>
<dbReference type="Pfam" id="PF13711">
    <property type="entry name" value="DUF4160"/>
    <property type="match status" value="1"/>
</dbReference>
<evidence type="ECO:0008006" key="3">
    <source>
        <dbReference type="Google" id="ProtNLM"/>
    </source>
</evidence>
<dbReference type="AlphaFoldDB" id="A0A1B3B7J7"/>
<dbReference type="EMBL" id="CP012418">
    <property type="protein sequence ID" value="AOE48765.1"/>
    <property type="molecule type" value="Genomic_DNA"/>
</dbReference>
<accession>A0A1B3B7J7</accession>
<keyword evidence="2" id="KW-1185">Reference proteome</keyword>
<protein>
    <recommendedName>
        <fullName evidence="3">DUF4160 domain-containing protein</fullName>
    </recommendedName>
</protein>
<dbReference type="Proteomes" id="UP000094147">
    <property type="component" value="Chromosome"/>
</dbReference>
<organism evidence="1 2">
    <name type="scientific">Kangiella sediminilitoris</name>
    <dbReference type="NCBI Taxonomy" id="1144748"/>
    <lineage>
        <taxon>Bacteria</taxon>
        <taxon>Pseudomonadati</taxon>
        <taxon>Pseudomonadota</taxon>
        <taxon>Gammaproteobacteria</taxon>
        <taxon>Kangiellales</taxon>
        <taxon>Kangiellaceae</taxon>
        <taxon>Kangiella</taxon>
    </lineage>
</organism>
<dbReference type="OrthoDB" id="122670at2"/>
<dbReference type="InterPro" id="IPR025427">
    <property type="entry name" value="DUF4160"/>
</dbReference>
<evidence type="ECO:0000313" key="1">
    <source>
        <dbReference type="EMBL" id="AOE48765.1"/>
    </source>
</evidence>
<evidence type="ECO:0000313" key="2">
    <source>
        <dbReference type="Proteomes" id="UP000094147"/>
    </source>
</evidence>
<dbReference type="KEGG" id="ksd:KS2013_33"/>
<name>A0A1B3B7J7_9GAMM</name>
<dbReference type="STRING" id="1144748.KS2013_33"/>
<sequence>MKLSEMPIEKLKETPWFHNVDPDKLRSFEDHAAWLEAILHNPCNVWEEDGEMFLIEIKQLVTRVNGLKIEVYSNEHPPPHFHVKSPNVDASFDIESCTFLQGQVDSRDKKKIEFWHRKAKPLLVEAWNSTRPTDCTVGLYKGT</sequence>
<reference evidence="2" key="1">
    <citation type="submission" date="2015-08" db="EMBL/GenBank/DDBJ databases">
        <authorList>
            <person name="Kim K.M."/>
        </authorList>
    </citation>
    <scope>NUCLEOTIDE SEQUENCE [LARGE SCALE GENOMIC DNA]</scope>
    <source>
        <strain evidence="2">KCTC 23892</strain>
    </source>
</reference>
<gene>
    <name evidence="1" type="ORF">KS2013_33</name>
</gene>